<gene>
    <name evidence="1" type="primary">TIF4A-3</name>
    <name evidence="1" type="ORF">SPIL2461_LOCUS20161</name>
</gene>
<evidence type="ECO:0000313" key="2">
    <source>
        <dbReference type="Proteomes" id="UP000649617"/>
    </source>
</evidence>
<name>A0A812X0P7_SYMPI</name>
<dbReference type="OrthoDB" id="10265785at2759"/>
<evidence type="ECO:0000313" key="1">
    <source>
        <dbReference type="EMBL" id="CAE7711334.1"/>
    </source>
</evidence>
<keyword evidence="2" id="KW-1185">Reference proteome</keyword>
<dbReference type="Proteomes" id="UP000649617">
    <property type="component" value="Unassembled WGS sequence"/>
</dbReference>
<reference evidence="1" key="1">
    <citation type="submission" date="2021-02" db="EMBL/GenBank/DDBJ databases">
        <authorList>
            <person name="Dougan E. K."/>
            <person name="Rhodes N."/>
            <person name="Thang M."/>
            <person name="Chan C."/>
        </authorList>
    </citation>
    <scope>NUCLEOTIDE SEQUENCE</scope>
</reference>
<sequence>AVFGNKGVVINFLTAHDMKLMKDIERFCHIRVDEMPELSSFNGNAGYTNSSLGGG</sequence>
<dbReference type="EMBL" id="CAJNIZ010045127">
    <property type="protein sequence ID" value="CAE7711334.1"/>
    <property type="molecule type" value="Genomic_DNA"/>
</dbReference>
<accession>A0A812X0P7</accession>
<protein>
    <submittedName>
        <fullName evidence="1">TIF4A-3 protein</fullName>
    </submittedName>
</protein>
<comment type="caution">
    <text evidence="1">The sequence shown here is derived from an EMBL/GenBank/DDBJ whole genome shotgun (WGS) entry which is preliminary data.</text>
</comment>
<dbReference type="AlphaFoldDB" id="A0A812X0P7"/>
<proteinExistence type="predicted"/>
<feature type="non-terminal residue" evidence="1">
    <location>
        <position position="1"/>
    </location>
</feature>
<organism evidence="1 2">
    <name type="scientific">Symbiodinium pilosum</name>
    <name type="common">Dinoflagellate</name>
    <dbReference type="NCBI Taxonomy" id="2952"/>
    <lineage>
        <taxon>Eukaryota</taxon>
        <taxon>Sar</taxon>
        <taxon>Alveolata</taxon>
        <taxon>Dinophyceae</taxon>
        <taxon>Suessiales</taxon>
        <taxon>Symbiodiniaceae</taxon>
        <taxon>Symbiodinium</taxon>
    </lineage>
</organism>